<dbReference type="GO" id="GO:0005737">
    <property type="term" value="C:cytoplasm"/>
    <property type="evidence" value="ECO:0007669"/>
    <property type="project" value="TreeGrafter"/>
</dbReference>
<dbReference type="OrthoDB" id="188713at2759"/>
<evidence type="ECO:0000256" key="10">
    <source>
        <dbReference type="ARBA" id="ARBA00080645"/>
    </source>
</evidence>
<proteinExistence type="inferred from homology"/>
<comment type="catalytic activity">
    <reaction evidence="5">
        <text>N(4)-(beta-N-acetyl-D-glucosaminyl)-L-asparagine + H2O = N-acetyl-beta-D-glucosaminylamine + L-aspartate + H(+)</text>
        <dbReference type="Rhea" id="RHEA:11544"/>
        <dbReference type="ChEBI" id="CHEBI:15377"/>
        <dbReference type="ChEBI" id="CHEBI:15378"/>
        <dbReference type="ChEBI" id="CHEBI:15947"/>
        <dbReference type="ChEBI" id="CHEBI:29991"/>
        <dbReference type="ChEBI" id="CHEBI:58080"/>
        <dbReference type="EC" id="3.5.1.26"/>
    </reaction>
</comment>
<name>A0A7J7KS05_BUGNE</name>
<reference evidence="14" key="1">
    <citation type="submission" date="2020-06" db="EMBL/GenBank/DDBJ databases">
        <title>Draft genome of Bugula neritina, a colonial animal packing powerful symbionts and potential medicines.</title>
        <authorList>
            <person name="Rayko M."/>
        </authorList>
    </citation>
    <scope>NUCLEOTIDE SEQUENCE [LARGE SCALE GENOMIC DNA]</scope>
    <source>
        <strain evidence="14">Kwan_BN1</strain>
    </source>
</reference>
<protein>
    <recommendedName>
        <fullName evidence="7">N(4)-(beta-N-acetylglucosaminyl)-L-asparaginase</fullName>
        <ecNumber evidence="7">3.5.1.26</ecNumber>
    </recommendedName>
    <alternativeName>
        <fullName evidence="9">Aspartylglucosaminidase</fullName>
    </alternativeName>
    <alternativeName>
        <fullName evidence="8">Glycosylasparaginase</fullName>
    </alternativeName>
    <alternativeName>
        <fullName evidence="10">N4-(N-acetyl-beta-glucosaminyl)-L-asparagine amidase</fullName>
    </alternativeName>
</protein>
<evidence type="ECO:0000256" key="3">
    <source>
        <dbReference type="ARBA" id="ARBA00022801"/>
    </source>
</evidence>
<evidence type="ECO:0000256" key="8">
    <source>
        <dbReference type="ARBA" id="ARBA00078726"/>
    </source>
</evidence>
<keyword evidence="4" id="KW-0068">Autocatalytic cleavage</keyword>
<organism evidence="14 15">
    <name type="scientific">Bugula neritina</name>
    <name type="common">Brown bryozoan</name>
    <name type="synonym">Sertularia neritina</name>
    <dbReference type="NCBI Taxonomy" id="10212"/>
    <lineage>
        <taxon>Eukaryota</taxon>
        <taxon>Metazoa</taxon>
        <taxon>Spiralia</taxon>
        <taxon>Lophotrochozoa</taxon>
        <taxon>Bryozoa</taxon>
        <taxon>Gymnolaemata</taxon>
        <taxon>Cheilostomatida</taxon>
        <taxon>Flustrina</taxon>
        <taxon>Buguloidea</taxon>
        <taxon>Bugulidae</taxon>
        <taxon>Bugula</taxon>
    </lineage>
</organism>
<comment type="caution">
    <text evidence="14">The sequence shown here is derived from an EMBL/GenBank/DDBJ whole genome shotgun (WGS) entry which is preliminary data.</text>
</comment>
<keyword evidence="3" id="KW-0378">Hydrolase</keyword>
<accession>A0A7J7KS05</accession>
<dbReference type="GO" id="GO:0003948">
    <property type="term" value="F:N4-(beta-N-acetylglucosaminyl)-L-asparaginase activity"/>
    <property type="evidence" value="ECO:0007669"/>
    <property type="project" value="UniProtKB-EC"/>
</dbReference>
<feature type="binding site" evidence="12">
    <location>
        <begin position="259"/>
        <end position="262"/>
    </location>
    <ligand>
        <name>substrate</name>
    </ligand>
</feature>
<dbReference type="Gene3D" id="3.60.20.30">
    <property type="entry name" value="(Glycosyl)asparaginase"/>
    <property type="match status" value="1"/>
</dbReference>
<evidence type="ECO:0000313" key="14">
    <source>
        <dbReference type="EMBL" id="KAF6040928.1"/>
    </source>
</evidence>
<comment type="function">
    <text evidence="6">Cleaves the GlcNAc-Asn bond which joins oligosaccharides to the peptide of asparagine-linked glycoproteins.</text>
</comment>
<evidence type="ECO:0000256" key="1">
    <source>
        <dbReference type="ARBA" id="ARBA00010872"/>
    </source>
</evidence>
<dbReference type="FunFam" id="3.60.20.30:FF:000003">
    <property type="entry name" value="N(4)-(Beta-N-acetylglucosaminyl)-L-asparaginase isoform X1"/>
    <property type="match status" value="1"/>
</dbReference>
<dbReference type="PANTHER" id="PTHR10188:SF6">
    <property type="entry name" value="N(4)-(BETA-N-ACETYLGLUCOSAMINYL)-L-ASPARAGINASE"/>
    <property type="match status" value="1"/>
</dbReference>
<dbReference type="GO" id="GO:0006508">
    <property type="term" value="P:proteolysis"/>
    <property type="evidence" value="ECO:0007669"/>
    <property type="project" value="UniProtKB-KW"/>
</dbReference>
<evidence type="ECO:0000256" key="6">
    <source>
        <dbReference type="ARBA" id="ARBA00053295"/>
    </source>
</evidence>
<sequence length="372" mass="39972">MFVFGRNSIIFNQTGSTDIYASNRNQFKFQDAISKTKSNVNKAQVEDSFQELVINTWSFSNATKAGWNVLQKTHSALDAVEIGCMQCEIEQCDGTVGYGGSPDETGETTLDAMIMDGPTHDVGAVGDLRRVKQAISVARAVMTHTTHTMLVGDAATSFALEMGFPESNLTTMKSRQIYENWRGANCQPNFHRNVTPDPKKFCGPYKPIPSRNTDRVEATANKYISKDNHDTIGMIAIDSKGRIAGGTSTNGANHKVPGRVGDSPITGAGAYVEQGVGGAVSTGDGDVMMRFVPSFHAVMLMSSGMKPDAAAKTAVAKIINKYPQFSGALLAVDMNGNMGAACNNIDGFPYTYRTSKDSEVKTVTVKCSHSNS</sequence>
<evidence type="ECO:0000256" key="12">
    <source>
        <dbReference type="PIRSR" id="PIRSR600246-2"/>
    </source>
</evidence>
<evidence type="ECO:0000256" key="4">
    <source>
        <dbReference type="ARBA" id="ARBA00022813"/>
    </source>
</evidence>
<evidence type="ECO:0000256" key="2">
    <source>
        <dbReference type="ARBA" id="ARBA00022670"/>
    </source>
</evidence>
<evidence type="ECO:0000256" key="11">
    <source>
        <dbReference type="PIRSR" id="PIRSR600246-1"/>
    </source>
</evidence>
<comment type="similarity">
    <text evidence="1">Belongs to the Ntn-hydrolase family.</text>
</comment>
<dbReference type="EMBL" id="VXIV02000093">
    <property type="protein sequence ID" value="KAF6040928.1"/>
    <property type="molecule type" value="Genomic_DNA"/>
</dbReference>
<dbReference type="PANTHER" id="PTHR10188">
    <property type="entry name" value="L-ASPARAGINASE"/>
    <property type="match status" value="1"/>
</dbReference>
<evidence type="ECO:0000256" key="5">
    <source>
        <dbReference type="ARBA" id="ARBA00050421"/>
    </source>
</evidence>
<evidence type="ECO:0000256" key="13">
    <source>
        <dbReference type="PIRSR" id="PIRSR600246-3"/>
    </source>
</evidence>
<dbReference type="EC" id="3.5.1.26" evidence="7"/>
<dbReference type="GO" id="GO:0008233">
    <property type="term" value="F:peptidase activity"/>
    <property type="evidence" value="ECO:0007669"/>
    <property type="project" value="UniProtKB-KW"/>
</dbReference>
<evidence type="ECO:0000256" key="9">
    <source>
        <dbReference type="ARBA" id="ARBA00079301"/>
    </source>
</evidence>
<dbReference type="CDD" id="cd04513">
    <property type="entry name" value="Glycosylasparaginase"/>
    <property type="match status" value="1"/>
</dbReference>
<dbReference type="Pfam" id="PF01112">
    <property type="entry name" value="Asparaginase_2"/>
    <property type="match status" value="1"/>
</dbReference>
<evidence type="ECO:0000313" key="15">
    <source>
        <dbReference type="Proteomes" id="UP000593567"/>
    </source>
</evidence>
<keyword evidence="15" id="KW-1185">Reference proteome</keyword>
<feature type="active site" description="Nucleophile" evidence="11">
    <location>
        <position position="231"/>
    </location>
</feature>
<keyword evidence="2" id="KW-0645">Protease</keyword>
<feature type="site" description="Cleavage; by autolysis" evidence="13">
    <location>
        <begin position="230"/>
        <end position="231"/>
    </location>
</feature>
<dbReference type="InterPro" id="IPR000246">
    <property type="entry name" value="Peptidase_T2"/>
</dbReference>
<gene>
    <name evidence="14" type="ORF">EB796_000769</name>
</gene>
<dbReference type="SUPFAM" id="SSF56235">
    <property type="entry name" value="N-terminal nucleophile aminohydrolases (Ntn hydrolases)"/>
    <property type="match status" value="1"/>
</dbReference>
<evidence type="ECO:0000256" key="7">
    <source>
        <dbReference type="ARBA" id="ARBA00066729"/>
    </source>
</evidence>
<feature type="binding site" evidence="12">
    <location>
        <begin position="282"/>
        <end position="285"/>
    </location>
    <ligand>
        <name>substrate</name>
    </ligand>
</feature>
<dbReference type="Proteomes" id="UP000593567">
    <property type="component" value="Unassembled WGS sequence"/>
</dbReference>
<dbReference type="AlphaFoldDB" id="A0A7J7KS05"/>
<dbReference type="InterPro" id="IPR029055">
    <property type="entry name" value="Ntn_hydrolases_N"/>
</dbReference>